<gene>
    <name evidence="1" type="ORF">CFP56_006908</name>
</gene>
<proteinExistence type="predicted"/>
<reference evidence="1" key="1">
    <citation type="submission" date="2017-12" db="EMBL/GenBank/DDBJ databases">
        <authorList>
            <person name="Barbosa P."/>
            <person name="Usie A."/>
            <person name="Ramos A.M."/>
        </authorList>
    </citation>
    <scope>NUCLEOTIDE SEQUENCE</scope>
    <source>
        <strain evidence="1">HL8</strain>
        <tissue evidence="1">Leaves</tissue>
    </source>
</reference>
<name>A0AAW0M8G8_QUESU</name>
<comment type="caution">
    <text evidence="1">The sequence shown here is derived from an EMBL/GenBank/DDBJ whole genome shotgun (WGS) entry which is preliminary data.</text>
</comment>
<dbReference type="GO" id="GO:0005524">
    <property type="term" value="F:ATP binding"/>
    <property type="evidence" value="ECO:0007669"/>
    <property type="project" value="InterPro"/>
</dbReference>
<dbReference type="GO" id="GO:0004176">
    <property type="term" value="F:ATP-dependent peptidase activity"/>
    <property type="evidence" value="ECO:0007669"/>
    <property type="project" value="InterPro"/>
</dbReference>
<reference evidence="1" key="2">
    <citation type="journal article" date="2018" name="Sci. Data">
        <title>The draft genome sequence of cork oak.</title>
        <authorList>
            <person name="Ramos A.M."/>
            <person name="Usie A."/>
            <person name="Barbosa P."/>
            <person name="Barros P.M."/>
            <person name="Capote T."/>
            <person name="Chaves I."/>
            <person name="Simoes F."/>
            <person name="Abreu I."/>
            <person name="Carrasquinho I."/>
            <person name="Faro C."/>
            <person name="Guimaraes J.B."/>
            <person name="Mendonca D."/>
            <person name="Nobrega F."/>
            <person name="Rodrigues L."/>
            <person name="Saibo N.J.M."/>
            <person name="Varela M.C."/>
            <person name="Egas C."/>
            <person name="Matos J."/>
            <person name="Miguel C.M."/>
            <person name="Oliveira M.M."/>
            <person name="Ricardo C.P."/>
            <person name="Goncalves S."/>
        </authorList>
    </citation>
    <scope>NUCLEOTIDE SEQUENCE [LARGE SCALE GENOMIC DNA]</scope>
    <source>
        <strain evidence="1">HL8</strain>
    </source>
</reference>
<dbReference type="EMBL" id="PKMF04000013">
    <property type="protein sequence ID" value="KAK7859394.1"/>
    <property type="molecule type" value="Genomic_DNA"/>
</dbReference>
<evidence type="ECO:0008006" key="2">
    <source>
        <dbReference type="Google" id="ProtNLM"/>
    </source>
</evidence>
<evidence type="ECO:0000313" key="1">
    <source>
        <dbReference type="EMBL" id="KAK7859394.1"/>
    </source>
</evidence>
<dbReference type="GO" id="GO:0004222">
    <property type="term" value="F:metalloendopeptidase activity"/>
    <property type="evidence" value="ECO:0007669"/>
    <property type="project" value="InterPro"/>
</dbReference>
<reference evidence="1" key="3">
    <citation type="submission" date="2023-07" db="EMBL/GenBank/DDBJ databases">
        <title>An improved reference 1 genome and first organelle genomes of Quercus suber.</title>
        <authorList>
            <consortium name="Genosuber Consortium"/>
            <person name="Usie A."/>
            <person name="Serra O."/>
            <person name="Barros P."/>
        </authorList>
    </citation>
    <scope>NUCLEOTIDE SEQUENCE</scope>
    <source>
        <strain evidence="1">HL8</strain>
        <tissue evidence="1">Leaves</tissue>
    </source>
</reference>
<dbReference type="Gene3D" id="1.20.58.760">
    <property type="entry name" value="Peptidase M41"/>
    <property type="match status" value="1"/>
</dbReference>
<accession>A0AAW0M8G8</accession>
<dbReference type="SUPFAM" id="SSF140990">
    <property type="entry name" value="FtsH protease domain-like"/>
    <property type="match status" value="1"/>
</dbReference>
<dbReference type="PANTHER" id="PTHR33471:SF1">
    <property type="entry name" value="OS01G0382700 PROTEIN"/>
    <property type="match status" value="1"/>
</dbReference>
<dbReference type="AlphaFoldDB" id="A0AAW0M8G8"/>
<dbReference type="InterPro" id="IPR037219">
    <property type="entry name" value="Peptidase_M41-like"/>
</dbReference>
<protein>
    <recommendedName>
        <fullName evidence="2">Stress regulated protein</fullName>
    </recommendedName>
</protein>
<dbReference type="GO" id="GO:0006508">
    <property type="term" value="P:proteolysis"/>
    <property type="evidence" value="ECO:0007669"/>
    <property type="project" value="InterPro"/>
</dbReference>
<dbReference type="PANTHER" id="PTHR33471">
    <property type="entry name" value="ATP-DEPENDENT ZINC METALLOPROTEASE-RELATED"/>
    <property type="match status" value="1"/>
</dbReference>
<dbReference type="FunFam" id="1.20.58.760:FF:000009">
    <property type="entry name" value="Translation initiation factor 3 subunit I"/>
    <property type="match status" value="1"/>
</dbReference>
<sequence>MGTVANYASLSCRLQLKLPALRISCSSEVVVSRGQVLEQVDKELAKGDDKAALSLVKHSQGKPGGLQCFGAARQLNQIETSSLLSPVDATLGSIERNLQLAAVLGGLASWNVLRLSSQQILYLSLGLLFLWTLDLHEAGHFLIAYLVGILPKGYTLSSLEALKKEGSLNVQAGTAFVDFEFLEEVNTGKVSATTLNRFSCIALAGVATEYLLYGVAEGGLADINKLDMLLQSLGFTQKKADSQVRWSVLNTVLLLRRHKLARAKLAEAMSMGKSVGACLGIIEDTIDVSDI</sequence>
<organism evidence="1">
    <name type="scientific">Quercus suber</name>
    <name type="common">Cork oak</name>
    <dbReference type="NCBI Taxonomy" id="58331"/>
    <lineage>
        <taxon>Eukaryota</taxon>
        <taxon>Viridiplantae</taxon>
        <taxon>Streptophyta</taxon>
        <taxon>Embryophyta</taxon>
        <taxon>Tracheophyta</taxon>
        <taxon>Spermatophyta</taxon>
        <taxon>Magnoliopsida</taxon>
        <taxon>eudicotyledons</taxon>
        <taxon>Gunneridae</taxon>
        <taxon>Pentapetalae</taxon>
        <taxon>rosids</taxon>
        <taxon>fabids</taxon>
        <taxon>Fagales</taxon>
        <taxon>Fagaceae</taxon>
        <taxon>Quercus</taxon>
    </lineage>
</organism>